<evidence type="ECO:0000259" key="1">
    <source>
        <dbReference type="Pfam" id="PF00561"/>
    </source>
</evidence>
<keyword evidence="3" id="KW-1185">Reference proteome</keyword>
<proteinExistence type="predicted"/>
<organism evidence="2 3">
    <name type="scientific">Edaphobacter modestus</name>
    <dbReference type="NCBI Taxonomy" id="388466"/>
    <lineage>
        <taxon>Bacteria</taxon>
        <taxon>Pseudomonadati</taxon>
        <taxon>Acidobacteriota</taxon>
        <taxon>Terriglobia</taxon>
        <taxon>Terriglobales</taxon>
        <taxon>Acidobacteriaceae</taxon>
        <taxon>Edaphobacter</taxon>
    </lineage>
</organism>
<dbReference type="RefSeq" id="WP_130417444.1">
    <property type="nucleotide sequence ID" value="NZ_SHKW01000001.1"/>
</dbReference>
<dbReference type="AlphaFoldDB" id="A0A4Q7YP61"/>
<evidence type="ECO:0000313" key="2">
    <source>
        <dbReference type="EMBL" id="RZU39200.1"/>
    </source>
</evidence>
<dbReference type="OrthoDB" id="9777090at2"/>
<dbReference type="Gene3D" id="3.40.50.1820">
    <property type="entry name" value="alpha/beta hydrolase"/>
    <property type="match status" value="1"/>
</dbReference>
<dbReference type="Proteomes" id="UP000292958">
    <property type="component" value="Unassembled WGS sequence"/>
</dbReference>
<dbReference type="PANTHER" id="PTHR12277:SF79">
    <property type="entry name" value="XAA-PRO DIPEPTIDYL-PEPTIDASE-RELATED"/>
    <property type="match status" value="1"/>
</dbReference>
<name>A0A4Q7YP61_9BACT</name>
<protein>
    <recommendedName>
        <fullName evidence="1">AB hydrolase-1 domain-containing protein</fullName>
    </recommendedName>
</protein>
<comment type="caution">
    <text evidence="2">The sequence shown here is derived from an EMBL/GenBank/DDBJ whole genome shotgun (WGS) entry which is preliminary data.</text>
</comment>
<dbReference type="Pfam" id="PF00561">
    <property type="entry name" value="Abhydrolase_1"/>
    <property type="match status" value="1"/>
</dbReference>
<feature type="domain" description="AB hydrolase-1" evidence="1">
    <location>
        <begin position="72"/>
        <end position="185"/>
    </location>
</feature>
<dbReference type="PANTHER" id="PTHR12277">
    <property type="entry name" value="ALPHA/BETA HYDROLASE DOMAIN-CONTAINING PROTEIN"/>
    <property type="match status" value="1"/>
</dbReference>
<dbReference type="InterPro" id="IPR000073">
    <property type="entry name" value="AB_hydrolase_1"/>
</dbReference>
<accession>A0A4Q7YP61</accession>
<gene>
    <name evidence="2" type="ORF">BDD14_0551</name>
</gene>
<dbReference type="SUPFAM" id="SSF53474">
    <property type="entry name" value="alpha/beta-Hydrolases"/>
    <property type="match status" value="1"/>
</dbReference>
<dbReference type="InterPro" id="IPR029058">
    <property type="entry name" value="AB_hydrolase_fold"/>
</dbReference>
<evidence type="ECO:0000313" key="3">
    <source>
        <dbReference type="Proteomes" id="UP000292958"/>
    </source>
</evidence>
<sequence length="286" mass="30626">MAGIQGNSGQVRESVISFLLTVASRSLLLRDRLNGRMAERLKGFPFEEERLSLKSEGRWISAVHVRAGANAPTFLICHGIGERVEYWSDVQLLLREMGISSLVFNYTGFGASRGRARPAHCEQDAIAACAELVRRGAGAIFLLGFSLGTGVAVAIAERVRVEGVILCEGFSSLREAATEAGLPGWLTSVAADLWSTEKTVCHLKVPVLVVHSDGDRLFPLSMAERLVKACGDRGEAIIVNGLEHNAPIFGASEAYWGPVAEWAKRLAGPEAAVRGSEDEGGAASPR</sequence>
<reference evidence="2 3" key="1">
    <citation type="submission" date="2019-02" db="EMBL/GenBank/DDBJ databases">
        <title>Genomic Encyclopedia of Archaeal and Bacterial Type Strains, Phase II (KMG-II): from individual species to whole genera.</title>
        <authorList>
            <person name="Goeker M."/>
        </authorList>
    </citation>
    <scope>NUCLEOTIDE SEQUENCE [LARGE SCALE GENOMIC DNA]</scope>
    <source>
        <strain evidence="2 3">DSM 18101</strain>
    </source>
</reference>
<dbReference type="EMBL" id="SHKW01000001">
    <property type="protein sequence ID" value="RZU39200.1"/>
    <property type="molecule type" value="Genomic_DNA"/>
</dbReference>